<feature type="domain" description="MAM" evidence="5">
    <location>
        <begin position="1238"/>
        <end position="1410"/>
    </location>
</feature>
<keyword evidence="4" id="KW-1133">Transmembrane helix</keyword>
<evidence type="ECO:0000256" key="4">
    <source>
        <dbReference type="SAM" id="Phobius"/>
    </source>
</evidence>
<evidence type="ECO:0000259" key="6">
    <source>
        <dbReference type="PROSITE" id="PS50923"/>
    </source>
</evidence>
<dbReference type="SUPFAM" id="SSF49899">
    <property type="entry name" value="Concanavalin A-like lectins/glucanases"/>
    <property type="match status" value="8"/>
</dbReference>
<evidence type="ECO:0008006" key="9">
    <source>
        <dbReference type="Google" id="ProtNLM"/>
    </source>
</evidence>
<feature type="domain" description="MAM" evidence="5">
    <location>
        <begin position="1418"/>
        <end position="1588"/>
    </location>
</feature>
<name>A0AAD9IXD0_9ANNE</name>
<comment type="caution">
    <text evidence="2">Lacks conserved residue(s) required for the propagation of feature annotation.</text>
</comment>
<feature type="transmembrane region" description="Helical" evidence="4">
    <location>
        <begin position="2646"/>
        <end position="2667"/>
    </location>
</feature>
<feature type="domain" description="Sushi" evidence="6">
    <location>
        <begin position="1990"/>
        <end position="2051"/>
    </location>
</feature>
<evidence type="ECO:0000313" key="8">
    <source>
        <dbReference type="Proteomes" id="UP001208570"/>
    </source>
</evidence>
<dbReference type="PANTHER" id="PTHR23282">
    <property type="entry name" value="APICAL ENDOSOMAL GLYCOPROTEIN PRECURSOR"/>
    <property type="match status" value="1"/>
</dbReference>
<dbReference type="InterPro" id="IPR051560">
    <property type="entry name" value="MAM_domain-containing"/>
</dbReference>
<feature type="domain" description="Sushi" evidence="6">
    <location>
        <begin position="2371"/>
        <end position="2431"/>
    </location>
</feature>
<dbReference type="InterPro" id="IPR000436">
    <property type="entry name" value="Sushi_SCR_CCP_dom"/>
</dbReference>
<evidence type="ECO:0000256" key="2">
    <source>
        <dbReference type="PROSITE-ProRule" id="PRU00302"/>
    </source>
</evidence>
<dbReference type="SMART" id="SM00032">
    <property type="entry name" value="CCP"/>
    <property type="match status" value="12"/>
</dbReference>
<keyword evidence="1 2" id="KW-1015">Disulfide bond</keyword>
<dbReference type="Gene3D" id="2.10.70.10">
    <property type="entry name" value="Complement Module, domain 1"/>
    <property type="match status" value="8"/>
</dbReference>
<feature type="domain" description="Sushi" evidence="6">
    <location>
        <begin position="1713"/>
        <end position="1775"/>
    </location>
</feature>
<proteinExistence type="predicted"/>
<feature type="domain" description="MAM" evidence="5">
    <location>
        <begin position="1056"/>
        <end position="1227"/>
    </location>
</feature>
<dbReference type="InterPro" id="IPR035976">
    <property type="entry name" value="Sushi/SCR/CCP_sf"/>
</dbReference>
<feature type="domain" description="Sushi" evidence="6">
    <location>
        <begin position="2294"/>
        <end position="2370"/>
    </location>
</feature>
<dbReference type="PANTHER" id="PTHR23282:SF101">
    <property type="entry name" value="MAM DOMAIN-CONTAINING PROTEIN"/>
    <property type="match status" value="1"/>
</dbReference>
<keyword evidence="4" id="KW-0472">Membrane</keyword>
<accession>A0AAD9IXD0</accession>
<dbReference type="InterPro" id="IPR013320">
    <property type="entry name" value="ConA-like_dom_sf"/>
</dbReference>
<feature type="domain" description="MAM" evidence="5">
    <location>
        <begin position="469"/>
        <end position="642"/>
    </location>
</feature>
<keyword evidence="4" id="KW-0812">Transmembrane</keyword>
<gene>
    <name evidence="7" type="ORF">LSH36_922g01015</name>
</gene>
<protein>
    <recommendedName>
        <fullName evidence="9">MAM and LDL-receptor class A domain-containing protein 2</fullName>
    </recommendedName>
</protein>
<comment type="caution">
    <text evidence="7">The sequence shown here is derived from an EMBL/GenBank/DDBJ whole genome shotgun (WGS) entry which is preliminary data.</text>
</comment>
<dbReference type="Gene3D" id="2.60.120.200">
    <property type="match status" value="8"/>
</dbReference>
<feature type="disulfide bond" evidence="2">
    <location>
        <begin position="2150"/>
        <end position="2193"/>
    </location>
</feature>
<evidence type="ECO:0000256" key="1">
    <source>
        <dbReference type="ARBA" id="ARBA00023157"/>
    </source>
</evidence>
<sequence>MHVPHEERIARRCGRRYTVRMIIRRFQQWGSLEDTPRSGRRNKEDGDICGVKNTVSGHKYTEQILHGQMNPASSYIQPERRRRWEEYVPASTVPTVKHGGGSIMVWGCVQKLPYYCGFEEEDPLCGFQQLSRDKGDWKRVASPNPYRNEMRKTGPTTGSRLMEPGFGLPDRNYFLLMYAPELTNELDKVSLLSPLINVSSTSCCIAFKYYMYGDNVTSGSLEVSILDDVLFRRRYSLVDSWTTGKITLRRHCVGQMEFTAIRGDTSTELMDIAIDEVWVTPGECVGENSDSATDGSYRCDFHETYCGFVQGKGDADWKIHSGQSISREFGVDTGPTSETTWNYLYLGGLDLSGGFKTATLQLSTLSSASFVCIAFDYYMSGSTVQQLSLYTSHEEGTTTVVREIFVQNYDMGPEWRHYSRSFDLSAFNYVLTIEGITLATNSSDLALTNFTVVPYRCETDLGRLSPLPWSCDFEDEEDYWCHLQQTIFDCSNQGWMKTGVIPNRRATGTGPDVDHTSYSETGKMMYFSTLVLPDSNSKVGMRLPMPVTDNETGDLCLEFHYYMHGYNTSQLMLFYDDNTYLTDTRKHIWHQTYSQGDLWRSENITLSGNILLPIMISALSDRDAVSDIAIDDVSLTQGKCQQPTTEQDYLPFICDFEAGWCNMQQIYGDRADWRWLNGTGLSRAKGFYTGPKTDADEDPNGHYAYYQSSLLTSESDVAAISTPKLNLPNSTVCLSFWYHMYGKDVGMLRLDQLIPQLDNDGFEQYQAVYLWHASFAFPDTWYSYMRTFQDFMGKVRISASNYYDFAPQGDMAVDNISITNGTCERNLDIYSGPLPFVCDFEKTICNFKQFIDGTESKDDGDFRWQGGISMSRKDGLATGPLFDATYNTTLFADVDIYNFQNFTICEDLFSMNLTDEEPLNSTNCVDLEKAYYIYFRQNDHPTGKNHYYVIATPIMHIDNVTVCLSFRYHMFGYDVNRLTVFNELLDMEQIYLWHQRYDHGDVWWKTEVTINEMRGRILFRVDGGSKPLADVAIDDVVLTNDVCSLDTGFAIQPLPWSCDFEVDFCDVVHDFMDDADEWRWQIGLSRSRIEGEDTGPCYDATFSNASGHYALFDATDTRRAGEFSFLKTPMFNYSTSYPEVCLSFKYYCYGYAVDSLWLLIDRKDGTGNDDMDYIWHTSYSQSDRWYNYSKTVNNFVGHIVFKGVRGHGVNGDLAVDDILITEGSCDEAVGDFLRDVNYFCDFESSYCDMLQSVDDQWEWRRHQDVPGRPSASYQTYVAETGAHEDHTNGTRFGYSLHLQSYNADGTLWYSTISTPKFRVGELSVCVEFYYHMYGVDVYMLELFWAPDIGNDTRRVYVWHQAYDQDDEWLHFYRSIPSFEGSLVFVGHSGWSKLSYIELDDLSIYRAPCVDPEVRSLPLNCSFEFDFCFLDQNRHNDTGDFHRPKGKSLARQKKHDTGPRVDHTFECTKTNGKYIYLYKGRCPDCDGQSAMLDTMMLNVSGQSVVCLQFWYYLHGATIGTLSWSINDNGRLTTIWSLSGDQKEDWDLVQLNVSVSSPTVRFRLEGIYGEGVDSDMAIDDLSIYAGPCVPVPECNTTTPLVPHSTVIIEGTNYGDLANYTCDIGYRFPGGNKWDVLVCDSAEWRCSLPDCQIIHCESLPTRPNLHWSNTNTEWNTSVKVTCDSYHKLPDPEYNNLTCLDSQQWDKNLSEIYCNLIHCSDIPEVDNGVWLPNSNNTVTSLVQFKCLENYKVIDVNYSNFTCLNTGQWNRNISMAGCRLLTCPPLPTLPHLRWDTNVTLYKTIVHPTCSEYRTLSNKVKRCPVLPVLPNLHWSTNETLYNTTVYPSCDHLYKTSDSTYSLYCTLDEQWNNTSEINQEIQCNIISCPDLPMIHNGNWNTENRTVLAEVWPLCNTGYNISDIGFDVLTCTEYVKKCPELPTIENINWSTIQRTYSTLVEVQCLVGYALSSPQLNRLSCTEDGTWDKNTSAINCIMVTCPPILNNEAWYPDTDVTTYNTVANIVCQYGYVLSDPDVFSVRCQEDGTWSSNITDIFCKLSDDGLGTTKTNLDLHIYKNQVLWLREKGLPEICLLLQSNMAMPIDYAEDDDRYFITYSCDEGYTFSGDMRSQRISCDKYGVWRNGYTELDYLRCIENTCPKLELTTGTRRDSESHNFGDVITYYCDIGYRFQDGSTRRTLICLEHRWHTIQPVCVPITCPVSDDHHICGESNQMKPRPSVHGDVKHLCCGDDHRMTDESSCDPVPYVDHASFTVTLRNATHTVVTFRCDAGYRIESGVTENTVTCNGDEQGWNFDDLKTCLNNAMNADLDTAITTWGTIVTVTCLPGYRVGSISSYERQQRVECLVTGYWNTSLDHCEEINCPIPDEVAHSNLSYNGTRWHNLAIYSCHQRYRFDDGSTSKVVRCGTDMQWSKLNSSCEAIACGPLPLGKQMIKDSNETIFLSKVNVATTRYYMFTVTSNSSYYLEDKFTIHNVTCLSTGLWNIDFTEINTTAVQCSDTPRVPYALPDRIELPLYGGSEIGYQCAENYRFPDRTTWKAIHCLANGTWEILVGCELITCPTLGDWQDYIIDPLPINRTIGSVLNMSCPDGYKMENGLTQMYTKCVSLGDWIPKPTTCWKVEDMVIPVVESEKAAQIAIPLIILLAIISGFIAVTDIMSYRKEIYKLIVDIPTMPNNFAINTKMFIRNLKAIRET</sequence>
<feature type="domain" description="Sushi" evidence="6">
    <location>
        <begin position="1928"/>
        <end position="1989"/>
    </location>
</feature>
<dbReference type="EMBL" id="JAODUP010000922">
    <property type="protein sequence ID" value="KAK2142707.1"/>
    <property type="molecule type" value="Genomic_DNA"/>
</dbReference>
<dbReference type="Pfam" id="PF00629">
    <property type="entry name" value="MAM"/>
    <property type="match status" value="8"/>
</dbReference>
<feature type="domain" description="Sushi" evidence="6">
    <location>
        <begin position="2567"/>
        <end position="2629"/>
    </location>
</feature>
<feature type="domain" description="MAM" evidence="5">
    <location>
        <begin position="836"/>
        <end position="1045"/>
    </location>
</feature>
<keyword evidence="2" id="KW-0768">Sushi</keyword>
<dbReference type="CDD" id="cd00033">
    <property type="entry name" value="CCP"/>
    <property type="match status" value="4"/>
</dbReference>
<feature type="domain" description="MAM" evidence="5">
    <location>
        <begin position="297"/>
        <end position="459"/>
    </location>
</feature>
<evidence type="ECO:0000259" key="5">
    <source>
        <dbReference type="PROSITE" id="PS50060"/>
    </source>
</evidence>
<feature type="disulfide bond" evidence="2">
    <location>
        <begin position="1715"/>
        <end position="1758"/>
    </location>
</feature>
<feature type="domain" description="MAM" evidence="5">
    <location>
        <begin position="114"/>
        <end position="286"/>
    </location>
</feature>
<dbReference type="PROSITE" id="PS50060">
    <property type="entry name" value="MAM_2"/>
    <property type="match status" value="8"/>
</dbReference>
<feature type="domain" description="MAM" evidence="5">
    <location>
        <begin position="652"/>
        <end position="825"/>
    </location>
</feature>
<dbReference type="CDD" id="cd06263">
    <property type="entry name" value="MAM"/>
    <property type="match status" value="5"/>
</dbReference>
<dbReference type="InterPro" id="IPR000998">
    <property type="entry name" value="MAM_dom"/>
</dbReference>
<keyword evidence="8" id="KW-1185">Reference proteome</keyword>
<dbReference type="SMART" id="SM00137">
    <property type="entry name" value="MAM"/>
    <property type="match status" value="7"/>
</dbReference>
<evidence type="ECO:0000313" key="7">
    <source>
        <dbReference type="EMBL" id="KAK2142707.1"/>
    </source>
</evidence>
<organism evidence="7 8">
    <name type="scientific">Paralvinella palmiformis</name>
    <dbReference type="NCBI Taxonomy" id="53620"/>
    <lineage>
        <taxon>Eukaryota</taxon>
        <taxon>Metazoa</taxon>
        <taxon>Spiralia</taxon>
        <taxon>Lophotrochozoa</taxon>
        <taxon>Annelida</taxon>
        <taxon>Polychaeta</taxon>
        <taxon>Sedentaria</taxon>
        <taxon>Canalipalpata</taxon>
        <taxon>Terebellida</taxon>
        <taxon>Terebelliformia</taxon>
        <taxon>Alvinellidae</taxon>
        <taxon>Paralvinella</taxon>
    </lineage>
</organism>
<feature type="domain" description="Sushi" evidence="6">
    <location>
        <begin position="2148"/>
        <end position="2207"/>
    </location>
</feature>
<dbReference type="Proteomes" id="UP001208570">
    <property type="component" value="Unassembled WGS sequence"/>
</dbReference>
<dbReference type="GO" id="GO:0016020">
    <property type="term" value="C:membrane"/>
    <property type="evidence" value="ECO:0007669"/>
    <property type="project" value="InterPro"/>
</dbReference>
<dbReference type="PROSITE" id="PS50923">
    <property type="entry name" value="SUSHI"/>
    <property type="match status" value="7"/>
</dbReference>
<dbReference type="SUPFAM" id="SSF57535">
    <property type="entry name" value="Complement control module/SCR domain"/>
    <property type="match status" value="12"/>
</dbReference>
<dbReference type="Pfam" id="PF00084">
    <property type="entry name" value="Sushi"/>
    <property type="match status" value="10"/>
</dbReference>
<evidence type="ECO:0000256" key="3">
    <source>
        <dbReference type="SAM" id="MobiDB-lite"/>
    </source>
</evidence>
<feature type="region of interest" description="Disordered" evidence="3">
    <location>
        <begin position="141"/>
        <end position="161"/>
    </location>
</feature>
<feature type="disulfide bond" evidence="2">
    <location>
        <begin position="2373"/>
        <end position="2416"/>
    </location>
</feature>
<reference evidence="7" key="1">
    <citation type="journal article" date="2023" name="Mol. Biol. Evol.">
        <title>Third-Generation Sequencing Reveals the Adaptive Role of the Epigenome in Three Deep-Sea Polychaetes.</title>
        <authorList>
            <person name="Perez M."/>
            <person name="Aroh O."/>
            <person name="Sun Y."/>
            <person name="Lan Y."/>
            <person name="Juniper S.K."/>
            <person name="Young C.R."/>
            <person name="Angers B."/>
            <person name="Qian P.Y."/>
        </authorList>
    </citation>
    <scope>NUCLEOTIDE SEQUENCE</scope>
    <source>
        <strain evidence="7">P08H-3</strain>
    </source>
</reference>